<dbReference type="STRING" id="1423790.BN53_04300"/>
<name>I7KLD5_9LACO</name>
<protein>
    <submittedName>
        <fullName evidence="1">Uncharacterized protein</fullName>
    </submittedName>
</protein>
<dbReference type="PATRIC" id="fig|1423790.3.peg.895"/>
<dbReference type="EMBL" id="CAKD01000021">
    <property type="protein sequence ID" value="CCI85309.1"/>
    <property type="molecule type" value="Genomic_DNA"/>
</dbReference>
<dbReference type="RefSeq" id="WP_009559860.1">
    <property type="nucleotide sequence ID" value="NZ_AYZN01000019.1"/>
</dbReference>
<comment type="caution">
    <text evidence="1">The sequence shown here is derived from an EMBL/GenBank/DDBJ whole genome shotgun (WGS) entry which is preliminary data.</text>
</comment>
<sequence>MTIAGKELNLLNISDISTDELQAFAELIDKDLDPTKYKEGLRRLIHIEIVARQEIDTVVQKRDKQRQAVYELYELKKGEQ</sequence>
<accession>I7KLD5</accession>
<proteinExistence type="predicted"/>
<dbReference type="AlphaFoldDB" id="I7KLD5"/>
<evidence type="ECO:0000313" key="2">
    <source>
        <dbReference type="Proteomes" id="UP000009311"/>
    </source>
</evidence>
<keyword evidence="2" id="KW-1185">Reference proteome</keyword>
<reference evidence="1 2" key="1">
    <citation type="submission" date="2012-06" db="EMBL/GenBank/DDBJ databases">
        <title>Draft Genome Sequence of Lactobacillus pasteurii CRBIP 24.76T.</title>
        <authorList>
            <person name="Cousin S."/>
            <person name="Bouchier C."/>
            <person name="Loux V."/>
            <person name="Ma L."/>
            <person name="Creno S."/>
            <person name="Bizet C."/>
            <person name="Clermont D."/>
        </authorList>
    </citation>
    <scope>NUCLEOTIDE SEQUENCE [LARGE SCALE GENOMIC DNA]</scope>
    <source>
        <strain evidence="2">CRBIP 24.76T</strain>
    </source>
</reference>
<dbReference type="Proteomes" id="UP000009311">
    <property type="component" value="Unassembled WGS sequence"/>
</dbReference>
<organism evidence="1 2">
    <name type="scientific">Lactobacillus pasteurii DSM 23907 = CRBIP 24.76</name>
    <dbReference type="NCBI Taxonomy" id="1423790"/>
    <lineage>
        <taxon>Bacteria</taxon>
        <taxon>Bacillati</taxon>
        <taxon>Bacillota</taxon>
        <taxon>Bacilli</taxon>
        <taxon>Lactobacillales</taxon>
        <taxon>Lactobacillaceae</taxon>
        <taxon>Lactobacillus</taxon>
    </lineage>
</organism>
<evidence type="ECO:0000313" key="1">
    <source>
        <dbReference type="EMBL" id="CCI85309.1"/>
    </source>
</evidence>
<gene>
    <name evidence="1" type="ORF">BN53_04300</name>
</gene>